<dbReference type="InterPro" id="IPR052523">
    <property type="entry name" value="Trichothecene_AcTrans"/>
</dbReference>
<name>A0A4Q8AA32_9MICC</name>
<dbReference type="PANTHER" id="PTHR42791:SF1">
    <property type="entry name" value="N-ACETYLTRANSFERASE DOMAIN-CONTAINING PROTEIN"/>
    <property type="match status" value="1"/>
</dbReference>
<dbReference type="EMBL" id="SHLA01000001">
    <property type="protein sequence ID" value="RZU60952.1"/>
    <property type="molecule type" value="Genomic_DNA"/>
</dbReference>
<organism evidence="2 3">
    <name type="scientific">Zhihengliuella halotolerans</name>
    <dbReference type="NCBI Taxonomy" id="370736"/>
    <lineage>
        <taxon>Bacteria</taxon>
        <taxon>Bacillati</taxon>
        <taxon>Actinomycetota</taxon>
        <taxon>Actinomycetes</taxon>
        <taxon>Micrococcales</taxon>
        <taxon>Micrococcaceae</taxon>
        <taxon>Zhihengliuella</taxon>
    </lineage>
</organism>
<evidence type="ECO:0000313" key="2">
    <source>
        <dbReference type="EMBL" id="RZU60952.1"/>
    </source>
</evidence>
<protein>
    <submittedName>
        <fullName evidence="2">Acetyltransferase (GNAT) family protein</fullName>
    </submittedName>
</protein>
<reference evidence="2 3" key="1">
    <citation type="submission" date="2019-02" db="EMBL/GenBank/DDBJ databases">
        <title>Sequencing the genomes of 1000 actinobacteria strains.</title>
        <authorList>
            <person name="Klenk H.-P."/>
        </authorList>
    </citation>
    <scope>NUCLEOTIDE SEQUENCE [LARGE SCALE GENOMIC DNA]</scope>
    <source>
        <strain evidence="2 3">DSM 17364</strain>
    </source>
</reference>
<dbReference type="InterPro" id="IPR016181">
    <property type="entry name" value="Acyl_CoA_acyltransferase"/>
</dbReference>
<dbReference type="InterPro" id="IPR000182">
    <property type="entry name" value="GNAT_dom"/>
</dbReference>
<keyword evidence="3" id="KW-1185">Reference proteome</keyword>
<evidence type="ECO:0000313" key="3">
    <source>
        <dbReference type="Proteomes" id="UP000292685"/>
    </source>
</evidence>
<dbReference type="Pfam" id="PF00583">
    <property type="entry name" value="Acetyltransf_1"/>
    <property type="match status" value="1"/>
</dbReference>
<accession>A0A4Q8AA32</accession>
<dbReference type="PROSITE" id="PS51186">
    <property type="entry name" value="GNAT"/>
    <property type="match status" value="1"/>
</dbReference>
<dbReference type="CDD" id="cd04301">
    <property type="entry name" value="NAT_SF"/>
    <property type="match status" value="1"/>
</dbReference>
<keyword evidence="2" id="KW-0808">Transferase</keyword>
<dbReference type="SUPFAM" id="SSF55729">
    <property type="entry name" value="Acyl-CoA N-acyltransferases (Nat)"/>
    <property type="match status" value="1"/>
</dbReference>
<comment type="caution">
    <text evidence="2">The sequence shown here is derived from an EMBL/GenBank/DDBJ whole genome shotgun (WGS) entry which is preliminary data.</text>
</comment>
<gene>
    <name evidence="2" type="ORF">EV380_0506</name>
</gene>
<dbReference type="RefSeq" id="WP_130449122.1">
    <property type="nucleotide sequence ID" value="NZ_SHLA01000001.1"/>
</dbReference>
<proteinExistence type="predicted"/>
<feature type="domain" description="N-acetyltransferase" evidence="1">
    <location>
        <begin position="7"/>
        <end position="192"/>
    </location>
</feature>
<dbReference type="Proteomes" id="UP000292685">
    <property type="component" value="Unassembled WGS sequence"/>
</dbReference>
<dbReference type="OrthoDB" id="7057833at2"/>
<dbReference type="AlphaFoldDB" id="A0A4Q8AA32"/>
<sequence>MSTTADFDVRAATTGDLETASGVLALAFAKYPWTRWSIPEDDFSRRLAGLQELYLSYALSAGVVLVEDQVHGVIALLPPDAPAPSEDFQGRVAELHGDRLDAVARACLPPAPDDHWTLATVGVRPERQGTGLGAALIRAGLDVVEATGGAGVALETSSDANVRLYERFGFVVTATSWIDQGPVVHSMVLGGGTGMATAEADEGAALSSGAMPRAT</sequence>
<evidence type="ECO:0000259" key="1">
    <source>
        <dbReference type="PROSITE" id="PS51186"/>
    </source>
</evidence>
<dbReference type="PANTHER" id="PTHR42791">
    <property type="entry name" value="GNAT FAMILY ACETYLTRANSFERASE"/>
    <property type="match status" value="1"/>
</dbReference>
<dbReference type="GO" id="GO:0016747">
    <property type="term" value="F:acyltransferase activity, transferring groups other than amino-acyl groups"/>
    <property type="evidence" value="ECO:0007669"/>
    <property type="project" value="InterPro"/>
</dbReference>
<dbReference type="Gene3D" id="3.40.630.30">
    <property type="match status" value="1"/>
</dbReference>